<gene>
    <name evidence="1" type="ORF">MENTE1834_LOCUS12379</name>
</gene>
<proteinExistence type="predicted"/>
<dbReference type="Proteomes" id="UP001497535">
    <property type="component" value="Unassembled WGS sequence"/>
</dbReference>
<evidence type="ECO:0000313" key="1">
    <source>
        <dbReference type="EMBL" id="CAK5047343.1"/>
    </source>
</evidence>
<name>A0ACB0YHK6_MELEN</name>
<accession>A0ACB0YHK6</accession>
<reference evidence="1" key="1">
    <citation type="submission" date="2023-11" db="EMBL/GenBank/DDBJ databases">
        <authorList>
            <person name="Poullet M."/>
        </authorList>
    </citation>
    <scope>NUCLEOTIDE SEQUENCE</scope>
    <source>
        <strain evidence="1">E1834</strain>
    </source>
</reference>
<organism evidence="1 2">
    <name type="scientific">Meloidogyne enterolobii</name>
    <name type="common">Root-knot nematode worm</name>
    <name type="synonym">Meloidogyne mayaguensis</name>
    <dbReference type="NCBI Taxonomy" id="390850"/>
    <lineage>
        <taxon>Eukaryota</taxon>
        <taxon>Metazoa</taxon>
        <taxon>Ecdysozoa</taxon>
        <taxon>Nematoda</taxon>
        <taxon>Chromadorea</taxon>
        <taxon>Rhabditida</taxon>
        <taxon>Tylenchina</taxon>
        <taxon>Tylenchomorpha</taxon>
        <taxon>Tylenchoidea</taxon>
        <taxon>Meloidogynidae</taxon>
        <taxon>Meloidogyninae</taxon>
        <taxon>Meloidogyne</taxon>
    </lineage>
</organism>
<protein>
    <submittedName>
        <fullName evidence="1">Uncharacterized protein</fullName>
    </submittedName>
</protein>
<sequence>MFSIKLLFFCQILFLIFTFCFSDYKNNQRILVESTEDNKNEDKSFKIKLLSMEMDVMREERGPYKIGILLEINEKNLNNKFFVNPSLYECDLSRDISTKIVKDNTGGDRNKLTLIGNDIYGRYRRGITICLYSVDNNNINTRKVINF</sequence>
<evidence type="ECO:0000313" key="2">
    <source>
        <dbReference type="Proteomes" id="UP001497535"/>
    </source>
</evidence>
<keyword evidence="2" id="KW-1185">Reference proteome</keyword>
<dbReference type="EMBL" id="CAVMJV010000012">
    <property type="protein sequence ID" value="CAK5047343.1"/>
    <property type="molecule type" value="Genomic_DNA"/>
</dbReference>
<comment type="caution">
    <text evidence="1">The sequence shown here is derived from an EMBL/GenBank/DDBJ whole genome shotgun (WGS) entry which is preliminary data.</text>
</comment>